<proteinExistence type="predicted"/>
<dbReference type="Gene3D" id="2.40.100.20">
    <property type="match status" value="1"/>
</dbReference>
<dbReference type="OrthoDB" id="5298378at2"/>
<organism evidence="2 3">
    <name type="scientific">Stutzerimonas stutzeri KOS6</name>
    <dbReference type="NCBI Taxonomy" id="1218352"/>
    <lineage>
        <taxon>Bacteria</taxon>
        <taxon>Pseudomonadati</taxon>
        <taxon>Pseudomonadota</taxon>
        <taxon>Gammaproteobacteria</taxon>
        <taxon>Pseudomonadales</taxon>
        <taxon>Pseudomonadaceae</taxon>
        <taxon>Stutzerimonas</taxon>
    </lineage>
</organism>
<dbReference type="Pfam" id="PF18050">
    <property type="entry name" value="Cyclophil_like2"/>
    <property type="match status" value="1"/>
</dbReference>
<dbReference type="AlphaFoldDB" id="A0A061JL39"/>
<sequence>MKIRLFIEGQSLSATLDDNAAARDFLAMLPLTLSLSDYASTEKIADLPKKLSTQGAPAGHAADAGDITYYAPWGNLAIFYRTFKYANGLVHLGRLDAGVDLLREQESLTVIIEAAG</sequence>
<dbReference type="RefSeq" id="WP_003291362.1">
    <property type="nucleotide sequence ID" value="NZ_KK020676.1"/>
</dbReference>
<reference evidence="2 3" key="1">
    <citation type="journal article" date="2013" name="Genome Announc.">
        <title>Draft Genome of the Nitrogen-Fixing Bacterium Pseudomonas stutzeri Strain KOS6 Isolated from Industrial Hydrocarbon Sludge.</title>
        <authorList>
            <person name="Grigoryeva T.V."/>
            <person name="Laikov A.V."/>
            <person name="Naumova R.P."/>
            <person name="Manolov A.I."/>
            <person name="Larin A.K."/>
            <person name="Karpova I.Y."/>
            <person name="Semashko T.A."/>
            <person name="Alexeev D.G."/>
            <person name="Kostryukova E.S."/>
            <person name="Muller R."/>
            <person name="Govorun V.M."/>
        </authorList>
    </citation>
    <scope>NUCLEOTIDE SEQUENCE [LARGE SCALE GENOMIC DNA]</scope>
    <source>
        <strain evidence="2 3">KOS6</strain>
    </source>
</reference>
<dbReference type="InterPro" id="IPR029000">
    <property type="entry name" value="Cyclophilin-like_dom_sf"/>
</dbReference>
<evidence type="ECO:0000313" key="2">
    <source>
        <dbReference type="EMBL" id="EWC39318.1"/>
    </source>
</evidence>
<dbReference type="InterPro" id="IPR041183">
    <property type="entry name" value="Cyclophilin-like"/>
</dbReference>
<dbReference type="Proteomes" id="UP000026923">
    <property type="component" value="Unassembled WGS sequence"/>
</dbReference>
<name>A0A061JL39_STUST</name>
<evidence type="ECO:0000313" key="3">
    <source>
        <dbReference type="Proteomes" id="UP000026923"/>
    </source>
</evidence>
<protein>
    <recommendedName>
        <fullName evidence="1">Cyclophilin-like domain-containing protein</fullName>
    </recommendedName>
</protein>
<dbReference type="HOGENOM" id="CLU_099043_1_1_6"/>
<evidence type="ECO:0000259" key="1">
    <source>
        <dbReference type="Pfam" id="PF18050"/>
    </source>
</evidence>
<dbReference type="SUPFAM" id="SSF50891">
    <property type="entry name" value="Cyclophilin-like"/>
    <property type="match status" value="1"/>
</dbReference>
<dbReference type="EMBL" id="AMCZ02000043">
    <property type="protein sequence ID" value="EWC39318.1"/>
    <property type="molecule type" value="Genomic_DNA"/>
</dbReference>
<gene>
    <name evidence="2" type="ORF">B597_020790</name>
</gene>
<accession>A0A061JL39</accession>
<dbReference type="eggNOG" id="COG4925">
    <property type="taxonomic scope" value="Bacteria"/>
</dbReference>
<feature type="domain" description="Cyclophilin-like" evidence="1">
    <location>
        <begin position="7"/>
        <end position="113"/>
    </location>
</feature>
<comment type="caution">
    <text evidence="2">The sequence shown here is derived from an EMBL/GenBank/DDBJ whole genome shotgun (WGS) entry which is preliminary data.</text>
</comment>